<keyword evidence="1" id="KW-0812">Transmembrane</keyword>
<dbReference type="EMBL" id="MTKT01005400">
    <property type="protein sequence ID" value="OWM67211.1"/>
    <property type="molecule type" value="Genomic_DNA"/>
</dbReference>
<dbReference type="Proteomes" id="UP000197138">
    <property type="component" value="Unassembled WGS sequence"/>
</dbReference>
<keyword evidence="1" id="KW-1133">Transmembrane helix</keyword>
<name>A0A218W4P8_PUNGR</name>
<keyword evidence="1" id="KW-0472">Membrane</keyword>
<reference evidence="3" key="1">
    <citation type="journal article" date="2017" name="Plant J.">
        <title>The pomegranate (Punica granatum L.) genome and the genomics of punicalagin biosynthesis.</title>
        <authorList>
            <person name="Qin G."/>
            <person name="Xu C."/>
            <person name="Ming R."/>
            <person name="Tang H."/>
            <person name="Guyot R."/>
            <person name="Kramer E.M."/>
            <person name="Hu Y."/>
            <person name="Yi X."/>
            <person name="Qi Y."/>
            <person name="Xu X."/>
            <person name="Gao Z."/>
            <person name="Pan H."/>
            <person name="Jian J."/>
            <person name="Tian Y."/>
            <person name="Yue Z."/>
            <person name="Xu Y."/>
        </authorList>
    </citation>
    <scope>NUCLEOTIDE SEQUENCE [LARGE SCALE GENOMIC DNA]</scope>
    <source>
        <strain evidence="3">cv. Dabenzi</strain>
    </source>
</reference>
<organism evidence="2 3">
    <name type="scientific">Punica granatum</name>
    <name type="common">Pomegranate</name>
    <dbReference type="NCBI Taxonomy" id="22663"/>
    <lineage>
        <taxon>Eukaryota</taxon>
        <taxon>Viridiplantae</taxon>
        <taxon>Streptophyta</taxon>
        <taxon>Embryophyta</taxon>
        <taxon>Tracheophyta</taxon>
        <taxon>Spermatophyta</taxon>
        <taxon>Magnoliopsida</taxon>
        <taxon>eudicotyledons</taxon>
        <taxon>Gunneridae</taxon>
        <taxon>Pentapetalae</taxon>
        <taxon>rosids</taxon>
        <taxon>malvids</taxon>
        <taxon>Myrtales</taxon>
        <taxon>Lythraceae</taxon>
        <taxon>Punica</taxon>
    </lineage>
</organism>
<comment type="caution">
    <text evidence="2">The sequence shown here is derived from an EMBL/GenBank/DDBJ whole genome shotgun (WGS) entry which is preliminary data.</text>
</comment>
<feature type="transmembrane region" description="Helical" evidence="1">
    <location>
        <begin position="49"/>
        <end position="66"/>
    </location>
</feature>
<evidence type="ECO:0000313" key="3">
    <source>
        <dbReference type="Proteomes" id="UP000197138"/>
    </source>
</evidence>
<proteinExistence type="predicted"/>
<evidence type="ECO:0000256" key="1">
    <source>
        <dbReference type="SAM" id="Phobius"/>
    </source>
</evidence>
<dbReference type="AlphaFoldDB" id="A0A218W4P8"/>
<gene>
    <name evidence="2" type="ORF">CDL15_Pgr000663</name>
</gene>
<evidence type="ECO:0000313" key="2">
    <source>
        <dbReference type="EMBL" id="OWM67211.1"/>
    </source>
</evidence>
<sequence length="67" mass="7160">MARFGDARAVVMMFVALAYVTRIMAAEELDIAPVAAMETGAGHYLPLPGVSACCLVLLSSIFPILFR</sequence>
<protein>
    <submittedName>
        <fullName evidence="2">Uncharacterized protein</fullName>
    </submittedName>
</protein>
<accession>A0A218W4P8</accession>